<dbReference type="Gene3D" id="1.10.510.10">
    <property type="entry name" value="Transferase(Phosphotransferase) domain 1"/>
    <property type="match status" value="1"/>
</dbReference>
<gene>
    <name evidence="21" type="ORF">GBAR_LOCUS15088</name>
</gene>
<dbReference type="EC" id="2.7.12.1" evidence="4"/>
<evidence type="ECO:0000256" key="13">
    <source>
        <dbReference type="ARBA" id="ARBA00023137"/>
    </source>
</evidence>
<dbReference type="FunFam" id="3.30.200.20:FF:000134">
    <property type="entry name" value="Dual specificity testis-specific protein kinase 2"/>
    <property type="match status" value="1"/>
</dbReference>
<feature type="region of interest" description="Disordered" evidence="19">
    <location>
        <begin position="326"/>
        <end position="471"/>
    </location>
</feature>
<dbReference type="GO" id="GO:0005524">
    <property type="term" value="F:ATP binding"/>
    <property type="evidence" value="ECO:0007669"/>
    <property type="project" value="UniProtKB-UniRule"/>
</dbReference>
<keyword evidence="10 21" id="KW-0418">Kinase</keyword>
<sequence>MMMEAERDVRIRSGAKRRPRPCSASYIAVRDALYQLTRLNDFKSEKIGGGFYADVFKVTHKSTGEVMVLKMNKNSKFSRQMLSEIQLMNRLSHPNILRFKGSCVHEGQLHALTEYINGGALEDFLHNRSISLSWSTRVKIALDIATGMAYLHSRGVFHRDLSSRNCLIQMQTDGSMKCIVADFGLAAKIKQSRRRSHTEVVGSAYWMAPECLNGKEYCEQADVFSYGIVLAETATRLPADPDFMPRTRVYGMDFEALHKMCRNCPRGLWELMVRCCQIDPDERPQFDEAVKILEQTRVLEEREGRREEEELRTCFSEPLLRLQDSDDNVSYTSGQSSSSHILQPITSSDSLDNYSANGLGTGRHHLEQEPKASVTTEETDGSKNDDVFEDATSEEAKQEKQLATILTTAPLENEGRTSYGQLESDEEGTNKGDSGIDPGEMFVAPVISPSDDVRGNQMSLSSCSKQDKSMWKEPVKQIGAVQSLTEGDTTPPGHCSPNSHAVFFLGQPQSSETHLERTHPDTAIAAPPMFRSPSNDLVPPTTPHRCCSPSTASNLSLFVPNPSTPWAPPPSPLRSNSYRLSSSLPSSPTIQYSRPFRFSMDVQEALFPPFDPSTFFSPSSLAVGMVDLRSTPKSASKSKRRSLRHSCGHNTPLPTFPEDLETRDHSLCSRTLWTGEAEAVDLDRERYPGYSQFPRRRARSASNPTPLPPPPQPPHFTLNLARYSPCSASRSHSTAGGSSATFFKYYTIIPCFNCRLSSSEPNLVTRLSATRLV</sequence>
<dbReference type="GO" id="GO:0005634">
    <property type="term" value="C:nucleus"/>
    <property type="evidence" value="ECO:0007669"/>
    <property type="project" value="TreeGrafter"/>
</dbReference>
<comment type="similarity">
    <text evidence="3">Belongs to the protein kinase superfamily. TKL Ser/Thr protein kinase family.</text>
</comment>
<evidence type="ECO:0000256" key="1">
    <source>
        <dbReference type="ARBA" id="ARBA00001936"/>
    </source>
</evidence>
<dbReference type="PROSITE" id="PS50011">
    <property type="entry name" value="PROTEIN_KINASE_DOM"/>
    <property type="match status" value="1"/>
</dbReference>
<reference evidence="21" key="1">
    <citation type="submission" date="2023-03" db="EMBL/GenBank/DDBJ databases">
        <authorList>
            <person name="Steffen K."/>
            <person name="Cardenas P."/>
        </authorList>
    </citation>
    <scope>NUCLEOTIDE SEQUENCE</scope>
</reference>
<keyword evidence="14" id="KW-0464">Manganese</keyword>
<dbReference type="EMBL" id="CASHTH010002205">
    <property type="protein sequence ID" value="CAI8026214.1"/>
    <property type="molecule type" value="Genomic_DNA"/>
</dbReference>
<evidence type="ECO:0000256" key="4">
    <source>
        <dbReference type="ARBA" id="ARBA00013203"/>
    </source>
</evidence>
<keyword evidence="5" id="KW-0723">Serine/threonine-protein kinase</keyword>
<keyword evidence="9 18" id="KW-0547">Nucleotide-binding</keyword>
<comment type="cofactor">
    <cofactor evidence="1">
        <name>Mn(2+)</name>
        <dbReference type="ChEBI" id="CHEBI:29035"/>
    </cofactor>
</comment>
<evidence type="ECO:0000256" key="6">
    <source>
        <dbReference type="ARBA" id="ARBA00022553"/>
    </source>
</evidence>
<keyword evidence="8" id="KW-0479">Metal-binding</keyword>
<name>A0AA35WMV6_GEOBA</name>
<dbReference type="InterPro" id="IPR050940">
    <property type="entry name" value="Actin_reg-Ser/Thr_kinase"/>
</dbReference>
<evidence type="ECO:0000256" key="8">
    <source>
        <dbReference type="ARBA" id="ARBA00022723"/>
    </source>
</evidence>
<feature type="region of interest" description="Disordered" evidence="19">
    <location>
        <begin position="631"/>
        <end position="658"/>
    </location>
</feature>
<dbReference type="InterPro" id="IPR001245">
    <property type="entry name" value="Ser-Thr/Tyr_kinase_cat_dom"/>
</dbReference>
<evidence type="ECO:0000256" key="5">
    <source>
        <dbReference type="ARBA" id="ARBA00022527"/>
    </source>
</evidence>
<organism evidence="21 22">
    <name type="scientific">Geodia barretti</name>
    <name type="common">Barrett's horny sponge</name>
    <dbReference type="NCBI Taxonomy" id="519541"/>
    <lineage>
        <taxon>Eukaryota</taxon>
        <taxon>Metazoa</taxon>
        <taxon>Porifera</taxon>
        <taxon>Demospongiae</taxon>
        <taxon>Heteroscleromorpha</taxon>
        <taxon>Tetractinellida</taxon>
        <taxon>Astrophorina</taxon>
        <taxon>Geodiidae</taxon>
        <taxon>Geodia</taxon>
    </lineage>
</organism>
<dbReference type="InterPro" id="IPR008266">
    <property type="entry name" value="Tyr_kinase_AS"/>
</dbReference>
<keyword evidence="12" id="KW-0460">Magnesium</keyword>
<dbReference type="InterPro" id="IPR011009">
    <property type="entry name" value="Kinase-like_dom_sf"/>
</dbReference>
<feature type="domain" description="Protein kinase" evidence="20">
    <location>
        <begin position="41"/>
        <end position="298"/>
    </location>
</feature>
<evidence type="ECO:0000259" key="20">
    <source>
        <dbReference type="PROSITE" id="PS50011"/>
    </source>
</evidence>
<comment type="cofactor">
    <cofactor evidence="2">
        <name>Mg(2+)</name>
        <dbReference type="ChEBI" id="CHEBI:18420"/>
    </cofactor>
</comment>
<keyword evidence="13" id="KW-0829">Tyrosine-protein kinase</keyword>
<dbReference type="FunFam" id="1.10.510.10:FF:000202">
    <property type="entry name" value="Dual specificity testis-specific protein kinase 2"/>
    <property type="match status" value="1"/>
</dbReference>
<evidence type="ECO:0000313" key="22">
    <source>
        <dbReference type="Proteomes" id="UP001174909"/>
    </source>
</evidence>
<protein>
    <recommendedName>
        <fullName evidence="4">dual-specificity kinase</fullName>
        <ecNumber evidence="4">2.7.12.1</ecNumber>
    </recommendedName>
</protein>
<evidence type="ECO:0000256" key="17">
    <source>
        <dbReference type="ARBA" id="ARBA00051680"/>
    </source>
</evidence>
<evidence type="ECO:0000256" key="10">
    <source>
        <dbReference type="ARBA" id="ARBA00022777"/>
    </source>
</evidence>
<dbReference type="PANTHER" id="PTHR46485">
    <property type="entry name" value="LIM DOMAIN KINASE 1"/>
    <property type="match status" value="1"/>
</dbReference>
<proteinExistence type="inferred from homology"/>
<evidence type="ECO:0000256" key="11">
    <source>
        <dbReference type="ARBA" id="ARBA00022840"/>
    </source>
</evidence>
<dbReference type="PANTHER" id="PTHR46485:SF5">
    <property type="entry name" value="CENTER DIVIDER, ISOFORM A"/>
    <property type="match status" value="1"/>
</dbReference>
<evidence type="ECO:0000256" key="7">
    <source>
        <dbReference type="ARBA" id="ARBA00022679"/>
    </source>
</evidence>
<dbReference type="PRINTS" id="PR00109">
    <property type="entry name" value="TYRKINASE"/>
</dbReference>
<dbReference type="AlphaFoldDB" id="A0AA35WMV6"/>
<evidence type="ECO:0000256" key="15">
    <source>
        <dbReference type="ARBA" id="ARBA00049003"/>
    </source>
</evidence>
<dbReference type="Pfam" id="PF07714">
    <property type="entry name" value="PK_Tyr_Ser-Thr"/>
    <property type="match status" value="1"/>
</dbReference>
<feature type="binding site" evidence="18">
    <location>
        <position position="70"/>
    </location>
    <ligand>
        <name>ATP</name>
        <dbReference type="ChEBI" id="CHEBI:30616"/>
    </ligand>
</feature>
<dbReference type="GO" id="GO:0046872">
    <property type="term" value="F:metal ion binding"/>
    <property type="evidence" value="ECO:0007669"/>
    <property type="project" value="UniProtKB-KW"/>
</dbReference>
<evidence type="ECO:0000256" key="2">
    <source>
        <dbReference type="ARBA" id="ARBA00001946"/>
    </source>
</evidence>
<comment type="catalytic activity">
    <reaction evidence="15">
        <text>L-seryl-[protein] + ATP = O-phospho-L-seryl-[protein] + ADP + H(+)</text>
        <dbReference type="Rhea" id="RHEA:17989"/>
        <dbReference type="Rhea" id="RHEA-COMP:9863"/>
        <dbReference type="Rhea" id="RHEA-COMP:11604"/>
        <dbReference type="ChEBI" id="CHEBI:15378"/>
        <dbReference type="ChEBI" id="CHEBI:29999"/>
        <dbReference type="ChEBI" id="CHEBI:30616"/>
        <dbReference type="ChEBI" id="CHEBI:83421"/>
        <dbReference type="ChEBI" id="CHEBI:456216"/>
        <dbReference type="EC" id="2.7.12.1"/>
    </reaction>
</comment>
<feature type="compositionally biased region" description="Basic residues" evidence="19">
    <location>
        <begin position="636"/>
        <end position="647"/>
    </location>
</feature>
<keyword evidence="11 18" id="KW-0067">ATP-binding</keyword>
<keyword evidence="6" id="KW-0597">Phosphoprotein</keyword>
<dbReference type="Proteomes" id="UP001174909">
    <property type="component" value="Unassembled WGS sequence"/>
</dbReference>
<feature type="compositionally biased region" description="Polar residues" evidence="19">
    <location>
        <begin position="328"/>
        <end position="358"/>
    </location>
</feature>
<dbReference type="GO" id="GO:0004712">
    <property type="term" value="F:protein serine/threonine/tyrosine kinase activity"/>
    <property type="evidence" value="ECO:0007669"/>
    <property type="project" value="UniProtKB-EC"/>
</dbReference>
<evidence type="ECO:0000256" key="14">
    <source>
        <dbReference type="ARBA" id="ARBA00023211"/>
    </source>
</evidence>
<accession>A0AA35WMV6</accession>
<evidence type="ECO:0000313" key="21">
    <source>
        <dbReference type="EMBL" id="CAI8026214.1"/>
    </source>
</evidence>
<evidence type="ECO:0000256" key="12">
    <source>
        <dbReference type="ARBA" id="ARBA00022842"/>
    </source>
</evidence>
<evidence type="ECO:0000256" key="3">
    <source>
        <dbReference type="ARBA" id="ARBA00005843"/>
    </source>
</evidence>
<evidence type="ECO:0000256" key="19">
    <source>
        <dbReference type="SAM" id="MobiDB-lite"/>
    </source>
</evidence>
<comment type="caution">
    <text evidence="21">The sequence shown here is derived from an EMBL/GenBank/DDBJ whole genome shotgun (WGS) entry which is preliminary data.</text>
</comment>
<dbReference type="Gene3D" id="3.30.200.20">
    <property type="entry name" value="Phosphorylase Kinase, domain 1"/>
    <property type="match status" value="1"/>
</dbReference>
<dbReference type="PROSITE" id="PS00107">
    <property type="entry name" value="PROTEIN_KINASE_ATP"/>
    <property type="match status" value="1"/>
</dbReference>
<comment type="catalytic activity">
    <reaction evidence="16">
        <text>L-threonyl-[protein] + ATP = O-phospho-L-threonyl-[protein] + ADP + H(+)</text>
        <dbReference type="Rhea" id="RHEA:46608"/>
        <dbReference type="Rhea" id="RHEA-COMP:11060"/>
        <dbReference type="Rhea" id="RHEA-COMP:11605"/>
        <dbReference type="ChEBI" id="CHEBI:15378"/>
        <dbReference type="ChEBI" id="CHEBI:30013"/>
        <dbReference type="ChEBI" id="CHEBI:30616"/>
        <dbReference type="ChEBI" id="CHEBI:61977"/>
        <dbReference type="ChEBI" id="CHEBI:456216"/>
        <dbReference type="EC" id="2.7.12.1"/>
    </reaction>
</comment>
<evidence type="ECO:0000256" key="16">
    <source>
        <dbReference type="ARBA" id="ARBA00049308"/>
    </source>
</evidence>
<comment type="catalytic activity">
    <reaction evidence="17">
        <text>L-tyrosyl-[protein] + ATP = O-phospho-L-tyrosyl-[protein] + ADP + H(+)</text>
        <dbReference type="Rhea" id="RHEA:10596"/>
        <dbReference type="Rhea" id="RHEA-COMP:10136"/>
        <dbReference type="Rhea" id="RHEA-COMP:20101"/>
        <dbReference type="ChEBI" id="CHEBI:15378"/>
        <dbReference type="ChEBI" id="CHEBI:30616"/>
        <dbReference type="ChEBI" id="CHEBI:46858"/>
        <dbReference type="ChEBI" id="CHEBI:61978"/>
        <dbReference type="ChEBI" id="CHEBI:456216"/>
        <dbReference type="EC" id="2.7.12.1"/>
    </reaction>
</comment>
<dbReference type="GO" id="GO:0004713">
    <property type="term" value="F:protein tyrosine kinase activity"/>
    <property type="evidence" value="ECO:0007669"/>
    <property type="project" value="UniProtKB-KW"/>
</dbReference>
<dbReference type="SUPFAM" id="SSF56112">
    <property type="entry name" value="Protein kinase-like (PK-like)"/>
    <property type="match status" value="1"/>
</dbReference>
<dbReference type="GO" id="GO:0004674">
    <property type="term" value="F:protein serine/threonine kinase activity"/>
    <property type="evidence" value="ECO:0007669"/>
    <property type="project" value="UniProtKB-KW"/>
</dbReference>
<dbReference type="InterPro" id="IPR000719">
    <property type="entry name" value="Prot_kinase_dom"/>
</dbReference>
<dbReference type="InterPro" id="IPR017441">
    <property type="entry name" value="Protein_kinase_ATP_BS"/>
</dbReference>
<feature type="region of interest" description="Disordered" evidence="19">
    <location>
        <begin position="686"/>
        <end position="712"/>
    </location>
</feature>
<dbReference type="GO" id="GO:0030036">
    <property type="term" value="P:actin cytoskeleton organization"/>
    <property type="evidence" value="ECO:0007669"/>
    <property type="project" value="TreeGrafter"/>
</dbReference>
<dbReference type="PROSITE" id="PS00109">
    <property type="entry name" value="PROTEIN_KINASE_TYR"/>
    <property type="match status" value="1"/>
</dbReference>
<evidence type="ECO:0000256" key="18">
    <source>
        <dbReference type="PROSITE-ProRule" id="PRU10141"/>
    </source>
</evidence>
<dbReference type="GO" id="GO:0005737">
    <property type="term" value="C:cytoplasm"/>
    <property type="evidence" value="ECO:0007669"/>
    <property type="project" value="TreeGrafter"/>
</dbReference>
<evidence type="ECO:0000256" key="9">
    <source>
        <dbReference type="ARBA" id="ARBA00022741"/>
    </source>
</evidence>
<keyword evidence="22" id="KW-1185">Reference proteome</keyword>
<keyword evidence="7" id="KW-0808">Transferase</keyword>